<reference evidence="1 2" key="1">
    <citation type="journal article" date="2024" name="Nat. Commun.">
        <title>Phylogenomics reveals the evolutionary origins of lichenization in chlorophyte algae.</title>
        <authorList>
            <person name="Puginier C."/>
            <person name="Libourel C."/>
            <person name="Otte J."/>
            <person name="Skaloud P."/>
            <person name="Haon M."/>
            <person name="Grisel S."/>
            <person name="Petersen M."/>
            <person name="Berrin J.G."/>
            <person name="Delaux P.M."/>
            <person name="Dal Grande F."/>
            <person name="Keller J."/>
        </authorList>
    </citation>
    <scope>NUCLEOTIDE SEQUENCE [LARGE SCALE GENOMIC DNA]</scope>
    <source>
        <strain evidence="1 2">SAG 2036</strain>
    </source>
</reference>
<proteinExistence type="predicted"/>
<evidence type="ECO:0000313" key="1">
    <source>
        <dbReference type="EMBL" id="KAK9803093.1"/>
    </source>
</evidence>
<name>A0AAW1P3F9_9CHLO</name>
<accession>A0AAW1P3F9</accession>
<sequence>MVFKQVGPDMAVDAAAEVKPDHIRHHLRRASSWRYIKYTGVLAASLCFGDQPEAIRKLWKALSDHGLRVVFSGEMQSAFEEKHAALPNHFIQVTYESAQSLKTAVKAAERGDVVFFPTKVKPYSQSHPDDPLGDILMPEPSVHKFLLIFSVQLPDQQHLNVFFQVPLGLFPLQRQNGRQHLDESYDIGFRSASAPCGQATKRHVAAALSRRAAVQEDAG</sequence>
<gene>
    <name evidence="1" type="ORF">WJX73_000602</name>
</gene>
<keyword evidence="2" id="KW-1185">Reference proteome</keyword>
<dbReference type="AlphaFoldDB" id="A0AAW1P3F9"/>
<organism evidence="1 2">
    <name type="scientific">Symbiochloris irregularis</name>
    <dbReference type="NCBI Taxonomy" id="706552"/>
    <lineage>
        <taxon>Eukaryota</taxon>
        <taxon>Viridiplantae</taxon>
        <taxon>Chlorophyta</taxon>
        <taxon>core chlorophytes</taxon>
        <taxon>Trebouxiophyceae</taxon>
        <taxon>Trebouxiales</taxon>
        <taxon>Trebouxiaceae</taxon>
        <taxon>Symbiochloris</taxon>
    </lineage>
</organism>
<protein>
    <submittedName>
        <fullName evidence="1">Uncharacterized protein</fullName>
    </submittedName>
</protein>
<dbReference type="Proteomes" id="UP001465755">
    <property type="component" value="Unassembled WGS sequence"/>
</dbReference>
<evidence type="ECO:0000313" key="2">
    <source>
        <dbReference type="Proteomes" id="UP001465755"/>
    </source>
</evidence>
<comment type="caution">
    <text evidence="1">The sequence shown here is derived from an EMBL/GenBank/DDBJ whole genome shotgun (WGS) entry which is preliminary data.</text>
</comment>
<dbReference type="EMBL" id="JALJOQ010000062">
    <property type="protein sequence ID" value="KAK9803093.1"/>
    <property type="molecule type" value="Genomic_DNA"/>
</dbReference>